<protein>
    <submittedName>
        <fullName evidence="2">RxLR effector protein</fullName>
    </submittedName>
</protein>
<feature type="signal peptide" evidence="1">
    <location>
        <begin position="1"/>
        <end position="20"/>
    </location>
</feature>
<dbReference type="AlphaFoldDB" id="A0A225WAI7"/>
<accession>A0A225WAI7</accession>
<comment type="caution">
    <text evidence="2">The sequence shown here is derived from an EMBL/GenBank/DDBJ whole genome shotgun (WGS) entry which is preliminary data.</text>
</comment>
<evidence type="ECO:0000313" key="3">
    <source>
        <dbReference type="Proteomes" id="UP000198211"/>
    </source>
</evidence>
<dbReference type="EMBL" id="NBNE01001344">
    <property type="protein sequence ID" value="OWZ14414.1"/>
    <property type="molecule type" value="Genomic_DNA"/>
</dbReference>
<organism evidence="2 3">
    <name type="scientific">Phytophthora megakarya</name>
    <dbReference type="NCBI Taxonomy" id="4795"/>
    <lineage>
        <taxon>Eukaryota</taxon>
        <taxon>Sar</taxon>
        <taxon>Stramenopiles</taxon>
        <taxon>Oomycota</taxon>
        <taxon>Peronosporomycetes</taxon>
        <taxon>Peronosporales</taxon>
        <taxon>Peronosporaceae</taxon>
        <taxon>Phytophthora</taxon>
    </lineage>
</organism>
<sequence>MQFHHLILLAATIVFSSVDAAPGSKTARLRISTETFIVNQRTERHLRTNNDAGEERGINLKSLPGIKTFSGLFKSKITPDTLTAWSSFSFEGEVHCSHLVSNDLANVRSICCLYINRQLAGYGMSSCQRMRSA</sequence>
<keyword evidence="1" id="KW-0732">Signal</keyword>
<name>A0A225WAI7_9STRA</name>
<dbReference type="OrthoDB" id="10573756at2759"/>
<reference evidence="3" key="1">
    <citation type="submission" date="2017-03" db="EMBL/GenBank/DDBJ databases">
        <title>Phytopthora megakarya and P. palmivora, two closely related causual agents of cacao black pod achieved similar genome size and gene model numbers by different mechanisms.</title>
        <authorList>
            <person name="Ali S."/>
            <person name="Shao J."/>
            <person name="Larry D.J."/>
            <person name="Kronmiller B."/>
            <person name="Shen D."/>
            <person name="Strem M.D."/>
            <person name="Melnick R.L."/>
            <person name="Guiltinan M.J."/>
            <person name="Tyler B.M."/>
            <person name="Meinhardt L.W."/>
            <person name="Bailey B.A."/>
        </authorList>
    </citation>
    <scope>NUCLEOTIDE SEQUENCE [LARGE SCALE GENOMIC DNA]</scope>
    <source>
        <strain evidence="3">zdho120</strain>
    </source>
</reference>
<proteinExistence type="predicted"/>
<keyword evidence="3" id="KW-1185">Reference proteome</keyword>
<gene>
    <name evidence="2" type="ORF">PHMEG_00012119</name>
</gene>
<evidence type="ECO:0000256" key="1">
    <source>
        <dbReference type="SAM" id="SignalP"/>
    </source>
</evidence>
<evidence type="ECO:0000313" key="2">
    <source>
        <dbReference type="EMBL" id="OWZ14414.1"/>
    </source>
</evidence>
<dbReference type="Proteomes" id="UP000198211">
    <property type="component" value="Unassembled WGS sequence"/>
</dbReference>
<feature type="chain" id="PRO_5012850127" evidence="1">
    <location>
        <begin position="21"/>
        <end position="133"/>
    </location>
</feature>